<evidence type="ECO:0000256" key="1">
    <source>
        <dbReference type="SAM" id="Phobius"/>
    </source>
</evidence>
<keyword evidence="1" id="KW-0472">Membrane</keyword>
<evidence type="ECO:0000313" key="2">
    <source>
        <dbReference type="EMBL" id="TDZ82103.1"/>
    </source>
</evidence>
<dbReference type="Proteomes" id="UP000295117">
    <property type="component" value="Unassembled WGS sequence"/>
</dbReference>
<gene>
    <name evidence="2" type="ORF">DE4585_02632</name>
</gene>
<proteinExistence type="predicted"/>
<keyword evidence="1" id="KW-0812">Transmembrane</keyword>
<organism evidence="2 3">
    <name type="scientific">Mycobacteroides salmoniphilum</name>
    <dbReference type="NCBI Taxonomy" id="404941"/>
    <lineage>
        <taxon>Bacteria</taxon>
        <taxon>Bacillati</taxon>
        <taxon>Actinomycetota</taxon>
        <taxon>Actinomycetes</taxon>
        <taxon>Mycobacteriales</taxon>
        <taxon>Mycobacteriaceae</taxon>
        <taxon>Mycobacteroides</taxon>
    </lineage>
</organism>
<keyword evidence="1" id="KW-1133">Transmembrane helix</keyword>
<dbReference type="AlphaFoldDB" id="A0A4R8S138"/>
<accession>A0A4R8S138</accession>
<sequence>MTDDALRAKQDKAALLSLLGTLAMIVAYAMSISVLTDTDMASKFENGTVPAGTDIAGIQTCVIGSVIAAVLSVVLATAGNVVHSNVFTKLVAVLAYLAAGLFSMIFLLIAGLAF</sequence>
<feature type="transmembrane region" description="Helical" evidence="1">
    <location>
        <begin position="55"/>
        <end position="78"/>
    </location>
</feature>
<dbReference type="EMBL" id="PECH01000007">
    <property type="protein sequence ID" value="TDZ82103.1"/>
    <property type="molecule type" value="Genomic_DNA"/>
</dbReference>
<feature type="transmembrane region" description="Helical" evidence="1">
    <location>
        <begin position="90"/>
        <end position="113"/>
    </location>
</feature>
<dbReference type="RefSeq" id="WP_134071415.1">
    <property type="nucleotide sequence ID" value="NZ_PECH01000007.1"/>
</dbReference>
<feature type="transmembrane region" description="Helical" evidence="1">
    <location>
        <begin position="12"/>
        <end position="35"/>
    </location>
</feature>
<evidence type="ECO:0000313" key="3">
    <source>
        <dbReference type="Proteomes" id="UP000295117"/>
    </source>
</evidence>
<name>A0A4R8S138_9MYCO</name>
<reference evidence="2 3" key="1">
    <citation type="journal article" date="2019" name="Sci. Rep.">
        <title>Extended insight into the Mycobacterium chelonae-abscessus complex through whole genome sequencing of Mycobacterium salmoniphilum outbreak and Mycobacterium salmoniphilum-like strains.</title>
        <authorList>
            <person name="Behra P.R.K."/>
            <person name="Das S."/>
            <person name="Pettersson B.M.F."/>
            <person name="Shirreff L."/>
            <person name="DuCote T."/>
            <person name="Jacobsson K.G."/>
            <person name="Ennis D.G."/>
            <person name="Kirsebom L.A."/>
        </authorList>
    </citation>
    <scope>NUCLEOTIDE SEQUENCE [LARGE SCALE GENOMIC DNA]</scope>
    <source>
        <strain evidence="2 3">DE 4585</strain>
    </source>
</reference>
<protein>
    <submittedName>
        <fullName evidence="2">Uncharacterized protein</fullName>
    </submittedName>
</protein>
<comment type="caution">
    <text evidence="2">The sequence shown here is derived from an EMBL/GenBank/DDBJ whole genome shotgun (WGS) entry which is preliminary data.</text>
</comment>